<evidence type="ECO:0000256" key="2">
    <source>
        <dbReference type="ARBA" id="ARBA00006873"/>
    </source>
</evidence>
<feature type="site" description="Transition state stabilizer" evidence="15">
    <location>
        <position position="65"/>
    </location>
</feature>
<evidence type="ECO:0000256" key="11">
    <source>
        <dbReference type="ARBA" id="ARBA00023324"/>
    </source>
</evidence>
<keyword evidence="17" id="KW-0732">Signal</keyword>
<evidence type="ECO:0000256" key="7">
    <source>
        <dbReference type="ARBA" id="ARBA00023002"/>
    </source>
</evidence>
<dbReference type="Pfam" id="PF00141">
    <property type="entry name" value="peroxidase"/>
    <property type="match status" value="1"/>
</dbReference>
<feature type="disulfide bond" evidence="16">
    <location>
        <begin position="203"/>
        <end position="235"/>
    </location>
</feature>
<feature type="signal peptide" evidence="17">
    <location>
        <begin position="1"/>
        <end position="26"/>
    </location>
</feature>
<evidence type="ECO:0000256" key="5">
    <source>
        <dbReference type="ARBA" id="ARBA00022723"/>
    </source>
</evidence>
<dbReference type="InterPro" id="IPR019793">
    <property type="entry name" value="Peroxidases_heam-ligand_BS"/>
</dbReference>
<dbReference type="OrthoDB" id="2113341at2759"/>
<feature type="disulfide bond" evidence="16">
    <location>
        <begin position="71"/>
        <end position="76"/>
    </location>
</feature>
<feature type="binding site" evidence="14">
    <location>
        <position position="256"/>
    </location>
    <ligand>
        <name>Ca(2+)</name>
        <dbReference type="ChEBI" id="CHEBI:29108"/>
        <label>2</label>
    </ligand>
</feature>
<evidence type="ECO:0000256" key="15">
    <source>
        <dbReference type="PIRSR" id="PIRSR600823-4"/>
    </source>
</evidence>
<protein>
    <recommendedName>
        <fullName evidence="17">Peroxidase</fullName>
        <ecNumber evidence="17">1.11.1.7</ecNumber>
    </recommendedName>
</protein>
<organism evidence="19 20">
    <name type="scientific">Colocasia esculenta</name>
    <name type="common">Wild taro</name>
    <name type="synonym">Arum esculentum</name>
    <dbReference type="NCBI Taxonomy" id="4460"/>
    <lineage>
        <taxon>Eukaryota</taxon>
        <taxon>Viridiplantae</taxon>
        <taxon>Streptophyta</taxon>
        <taxon>Embryophyta</taxon>
        <taxon>Tracheophyta</taxon>
        <taxon>Spermatophyta</taxon>
        <taxon>Magnoliopsida</taxon>
        <taxon>Liliopsida</taxon>
        <taxon>Araceae</taxon>
        <taxon>Aroideae</taxon>
        <taxon>Colocasieae</taxon>
        <taxon>Colocasia</taxon>
    </lineage>
</organism>
<feature type="disulfide bond" evidence="16">
    <location>
        <begin position="123"/>
        <end position="329"/>
    </location>
</feature>
<dbReference type="PROSITE" id="PS00436">
    <property type="entry name" value="PEROXIDASE_2"/>
    <property type="match status" value="1"/>
</dbReference>
<evidence type="ECO:0000256" key="6">
    <source>
        <dbReference type="ARBA" id="ARBA00022837"/>
    </source>
</evidence>
<feature type="binding site" evidence="14">
    <location>
        <position position="79"/>
    </location>
    <ligand>
        <name>Ca(2+)</name>
        <dbReference type="ChEBI" id="CHEBI:29108"/>
        <label>1</label>
    </ligand>
</feature>
<dbReference type="Gene3D" id="1.10.420.10">
    <property type="entry name" value="Peroxidase, domain 2"/>
    <property type="match status" value="1"/>
</dbReference>
<dbReference type="Proteomes" id="UP000652761">
    <property type="component" value="Unassembled WGS sequence"/>
</dbReference>
<feature type="binding site" evidence="14">
    <location>
        <position position="253"/>
    </location>
    <ligand>
        <name>Ca(2+)</name>
        <dbReference type="ChEBI" id="CHEBI:29108"/>
        <label>2</label>
    </ligand>
</feature>
<name>A0A843XG60_COLES</name>
<feature type="binding site" description="axial binding residue" evidence="14">
    <location>
        <position position="196"/>
    </location>
    <ligand>
        <name>heme b</name>
        <dbReference type="ChEBI" id="CHEBI:60344"/>
    </ligand>
    <ligandPart>
        <name>Fe</name>
        <dbReference type="ChEBI" id="CHEBI:18248"/>
    </ligandPart>
</feature>
<evidence type="ECO:0000256" key="3">
    <source>
        <dbReference type="ARBA" id="ARBA00022559"/>
    </source>
</evidence>
<evidence type="ECO:0000256" key="14">
    <source>
        <dbReference type="PIRSR" id="PIRSR600823-3"/>
    </source>
</evidence>
<dbReference type="AlphaFoldDB" id="A0A843XG60"/>
<dbReference type="GO" id="GO:0020037">
    <property type="term" value="F:heme binding"/>
    <property type="evidence" value="ECO:0007669"/>
    <property type="project" value="UniProtKB-UniRule"/>
</dbReference>
<dbReference type="GO" id="GO:0042744">
    <property type="term" value="P:hydrogen peroxide catabolic process"/>
    <property type="evidence" value="ECO:0007669"/>
    <property type="project" value="UniProtKB-KW"/>
</dbReference>
<keyword evidence="11 17" id="KW-0376">Hydrogen peroxide</keyword>
<comment type="similarity">
    <text evidence="17">Belongs to the peroxidase family. Classical plant (class III) peroxidase subfamily.</text>
</comment>
<dbReference type="FunFam" id="1.10.420.10:FF:000006">
    <property type="entry name" value="Peroxidase"/>
    <property type="match status" value="1"/>
</dbReference>
<dbReference type="GO" id="GO:0046872">
    <property type="term" value="F:metal ion binding"/>
    <property type="evidence" value="ECO:0007669"/>
    <property type="project" value="UniProtKB-UniRule"/>
</dbReference>
<keyword evidence="8 14" id="KW-0408">Iron</keyword>
<dbReference type="GO" id="GO:0005576">
    <property type="term" value="C:extracellular region"/>
    <property type="evidence" value="ECO:0007669"/>
    <property type="project" value="UniProtKB-SubCell"/>
</dbReference>
<feature type="chain" id="PRO_5033112398" description="Peroxidase" evidence="17">
    <location>
        <begin position="27"/>
        <end position="335"/>
    </location>
</feature>
<comment type="function">
    <text evidence="17">Removal of H(2)O(2), oxidation of toxic reductants, biosynthesis and degradation of lignin, suberization, auxin catabolism, response to environmental stresses such as wounding, pathogen attack and oxidative stress.</text>
</comment>
<evidence type="ECO:0000256" key="10">
    <source>
        <dbReference type="ARBA" id="ARBA00023180"/>
    </source>
</evidence>
<keyword evidence="7 17" id="KW-0560">Oxidoreductase</keyword>
<evidence type="ECO:0000256" key="13">
    <source>
        <dbReference type="PIRSR" id="PIRSR600823-2"/>
    </source>
</evidence>
<comment type="caution">
    <text evidence="19">The sequence shown here is derived from an EMBL/GenBank/DDBJ whole genome shotgun (WGS) entry which is preliminary data.</text>
</comment>
<dbReference type="InterPro" id="IPR033905">
    <property type="entry name" value="Secretory_peroxidase"/>
</dbReference>
<dbReference type="PROSITE" id="PS00435">
    <property type="entry name" value="PEROXIDASE_1"/>
    <property type="match status" value="1"/>
</dbReference>
<evidence type="ECO:0000256" key="1">
    <source>
        <dbReference type="ARBA" id="ARBA00000189"/>
    </source>
</evidence>
<evidence type="ECO:0000256" key="16">
    <source>
        <dbReference type="PIRSR" id="PIRSR600823-5"/>
    </source>
</evidence>
<reference evidence="19" key="1">
    <citation type="submission" date="2017-07" db="EMBL/GenBank/DDBJ databases">
        <title>Taro Niue Genome Assembly and Annotation.</title>
        <authorList>
            <person name="Atibalentja N."/>
            <person name="Keating K."/>
            <person name="Fields C.J."/>
        </authorList>
    </citation>
    <scope>NUCLEOTIDE SEQUENCE</scope>
    <source>
        <strain evidence="19">Niue_2</strain>
        <tissue evidence="19">Leaf</tissue>
    </source>
</reference>
<dbReference type="InterPro" id="IPR000823">
    <property type="entry name" value="Peroxidase_pln"/>
</dbReference>
<dbReference type="PRINTS" id="PR00461">
    <property type="entry name" value="PLPEROXIDASE"/>
</dbReference>
<comment type="cofactor">
    <cofactor evidence="14 17">
        <name>heme b</name>
        <dbReference type="ChEBI" id="CHEBI:60344"/>
    </cofactor>
    <text evidence="14 17">Binds 1 heme b (iron(II)-protoporphyrin IX) group per subunit.</text>
</comment>
<comment type="similarity">
    <text evidence="2">Belongs to the peroxidase family. Ascorbate peroxidase subfamily.</text>
</comment>
<feature type="disulfide bond" evidence="16">
    <location>
        <begin position="38"/>
        <end position="117"/>
    </location>
</feature>
<feature type="binding site" evidence="13">
    <location>
        <position position="166"/>
    </location>
    <ligand>
        <name>substrate</name>
    </ligand>
</feature>
<keyword evidence="4 17" id="KW-0349">Heme</keyword>
<keyword evidence="6 14" id="KW-0106">Calcium</keyword>
<dbReference type="FunFam" id="1.10.520.10:FF:000001">
    <property type="entry name" value="Peroxidase"/>
    <property type="match status" value="1"/>
</dbReference>
<dbReference type="EMBL" id="NMUH01008248">
    <property type="protein sequence ID" value="MQM18514.1"/>
    <property type="molecule type" value="Genomic_DNA"/>
</dbReference>
<keyword evidence="20" id="KW-1185">Reference proteome</keyword>
<dbReference type="CDD" id="cd00693">
    <property type="entry name" value="secretory_peroxidase"/>
    <property type="match status" value="1"/>
</dbReference>
<comment type="cofactor">
    <cofactor evidence="14 17">
        <name>Ca(2+)</name>
        <dbReference type="ChEBI" id="CHEBI:29108"/>
    </cofactor>
    <text evidence="14 17">Binds 2 calcium ions per subunit.</text>
</comment>
<dbReference type="PROSITE" id="PS50873">
    <property type="entry name" value="PEROXIDASE_4"/>
    <property type="match status" value="1"/>
</dbReference>
<dbReference type="InterPro" id="IPR010255">
    <property type="entry name" value="Haem_peroxidase_sf"/>
</dbReference>
<dbReference type="PANTHER" id="PTHR31517">
    <property type="match status" value="1"/>
</dbReference>
<evidence type="ECO:0000256" key="12">
    <source>
        <dbReference type="PIRSR" id="PIRSR600823-1"/>
    </source>
</evidence>
<feature type="binding site" evidence="14">
    <location>
        <position position="70"/>
    </location>
    <ligand>
        <name>Ca(2+)</name>
        <dbReference type="ChEBI" id="CHEBI:29108"/>
        <label>1</label>
    </ligand>
</feature>
<comment type="catalytic activity">
    <reaction evidence="1 17">
        <text>2 a phenolic donor + H2O2 = 2 a phenolic radical donor + 2 H2O</text>
        <dbReference type="Rhea" id="RHEA:56136"/>
        <dbReference type="ChEBI" id="CHEBI:15377"/>
        <dbReference type="ChEBI" id="CHEBI:16240"/>
        <dbReference type="ChEBI" id="CHEBI:139520"/>
        <dbReference type="ChEBI" id="CHEBI:139521"/>
        <dbReference type="EC" id="1.11.1.7"/>
    </reaction>
</comment>
<sequence length="335" mass="36313">MVVSPCCSRSTVALFLSLLMAATCTSASLQVGFYRSSCPSAEFIVRKVVKAAVRRNPGIAAGLIRMHFHDCFVRGCDASILLDSTPENPSEKESKANLGLRGFMVIDRAKAELEAKCPHTVSCSDILAFAARDGAFAVGRGIDYYVPAGRRDGCASLQSEPLQNLPSPFFDAEQLTQIFARKNLTAEEMVALSGAHSIGVSHCSSFSKRLYNFSATHPQDPSMDPALALVLKRMCPRTPSSGGGIPDPVVPMDLVTPNRLDNRYYKNPRKRKGVLTSDQALTRDPSTRRMVRTNAKHRAVWASKFAAAMVSMGSIDVLTGARGEIRNNCSLVNPN</sequence>
<dbReference type="Gene3D" id="1.10.520.10">
    <property type="match status" value="1"/>
</dbReference>
<keyword evidence="3 17" id="KW-0575">Peroxidase</keyword>
<dbReference type="PRINTS" id="PR00458">
    <property type="entry name" value="PEROXIDASE"/>
</dbReference>
<keyword evidence="17" id="KW-0964">Secreted</keyword>
<keyword evidence="5 14" id="KW-0479">Metal-binding</keyword>
<gene>
    <name evidence="19" type="ORF">Taro_051508</name>
</gene>
<evidence type="ECO:0000256" key="9">
    <source>
        <dbReference type="ARBA" id="ARBA00023157"/>
    </source>
</evidence>
<feature type="binding site" evidence="14">
    <location>
        <position position="261"/>
    </location>
    <ligand>
        <name>Ca(2+)</name>
        <dbReference type="ChEBI" id="CHEBI:29108"/>
        <label>2</label>
    </ligand>
</feature>
<dbReference type="GO" id="GO:0006979">
    <property type="term" value="P:response to oxidative stress"/>
    <property type="evidence" value="ECO:0007669"/>
    <property type="project" value="UniProtKB-UniRule"/>
</dbReference>
<dbReference type="EC" id="1.11.1.7" evidence="17"/>
<proteinExistence type="inferred from homology"/>
<feature type="active site" description="Proton acceptor" evidence="12">
    <location>
        <position position="69"/>
    </location>
</feature>
<evidence type="ECO:0000313" key="20">
    <source>
        <dbReference type="Proteomes" id="UP000652761"/>
    </source>
</evidence>
<evidence type="ECO:0000313" key="19">
    <source>
        <dbReference type="EMBL" id="MQM18514.1"/>
    </source>
</evidence>
<feature type="domain" description="Plant heme peroxidase family profile" evidence="18">
    <location>
        <begin position="28"/>
        <end position="333"/>
    </location>
</feature>
<dbReference type="InterPro" id="IPR019794">
    <property type="entry name" value="Peroxidases_AS"/>
</dbReference>
<feature type="binding site" evidence="14">
    <location>
        <position position="75"/>
    </location>
    <ligand>
        <name>Ca(2+)</name>
        <dbReference type="ChEBI" id="CHEBI:29108"/>
        <label>1</label>
    </ligand>
</feature>
<keyword evidence="9 16" id="KW-1015">Disulfide bond</keyword>
<evidence type="ECO:0000256" key="8">
    <source>
        <dbReference type="ARBA" id="ARBA00023004"/>
    </source>
</evidence>
<evidence type="ECO:0000256" key="17">
    <source>
        <dbReference type="RuleBase" id="RU362060"/>
    </source>
</evidence>
<accession>A0A843XG60</accession>
<evidence type="ECO:0000259" key="18">
    <source>
        <dbReference type="PROSITE" id="PS50873"/>
    </source>
</evidence>
<evidence type="ECO:0000256" key="4">
    <source>
        <dbReference type="ARBA" id="ARBA00022617"/>
    </source>
</evidence>
<comment type="subcellular location">
    <subcellularLocation>
        <location evidence="17">Secreted</location>
    </subcellularLocation>
</comment>
<feature type="binding site" evidence="14">
    <location>
        <position position="77"/>
    </location>
    <ligand>
        <name>Ca(2+)</name>
        <dbReference type="ChEBI" id="CHEBI:29108"/>
        <label>1</label>
    </ligand>
</feature>
<dbReference type="GO" id="GO:0140825">
    <property type="term" value="F:lactoperoxidase activity"/>
    <property type="evidence" value="ECO:0007669"/>
    <property type="project" value="UniProtKB-EC"/>
</dbReference>
<dbReference type="SUPFAM" id="SSF48113">
    <property type="entry name" value="Heme-dependent peroxidases"/>
    <property type="match status" value="1"/>
</dbReference>
<feature type="binding site" evidence="14">
    <location>
        <position position="91"/>
    </location>
    <ligand>
        <name>Ca(2+)</name>
        <dbReference type="ChEBI" id="CHEBI:29108"/>
        <label>1</label>
    </ligand>
</feature>
<keyword evidence="10" id="KW-0325">Glycoprotein</keyword>
<dbReference type="PANTHER" id="PTHR31517:SF84">
    <property type="entry name" value="PEROXIDASE"/>
    <property type="match status" value="1"/>
</dbReference>
<dbReference type="InterPro" id="IPR002016">
    <property type="entry name" value="Haem_peroxidase"/>
</dbReference>
<feature type="binding site" evidence="14">
    <location>
        <position position="73"/>
    </location>
    <ligand>
        <name>Ca(2+)</name>
        <dbReference type="ChEBI" id="CHEBI:29108"/>
        <label>1</label>
    </ligand>
</feature>